<accession>A0A444M917</accession>
<keyword evidence="7" id="KW-0282">Flagellum</keyword>
<keyword evidence="8" id="KW-1185">Reference proteome</keyword>
<feature type="domain" description="Flagellar basal-body/hook protein C-terminal" evidence="6">
    <location>
        <begin position="392"/>
        <end position="419"/>
    </location>
</feature>
<evidence type="ECO:0000256" key="1">
    <source>
        <dbReference type="ARBA" id="ARBA00004117"/>
    </source>
</evidence>
<comment type="caution">
    <text evidence="7">The sequence shown here is derived from an EMBL/GenBank/DDBJ whole genome shotgun (WGS) entry which is preliminary data.</text>
</comment>
<dbReference type="PROSITE" id="PS00588">
    <property type="entry name" value="FLAGELLA_BB_ROD"/>
    <property type="match status" value="1"/>
</dbReference>
<comment type="similarity">
    <text evidence="2 4">Belongs to the flagella basal body rod proteins family.</text>
</comment>
<dbReference type="RefSeq" id="WP_128490263.1">
    <property type="nucleotide sequence ID" value="NZ_JBHLXB010000048.1"/>
</dbReference>
<dbReference type="InterPro" id="IPR037925">
    <property type="entry name" value="FlgE/F/G-like"/>
</dbReference>
<dbReference type="SUPFAM" id="SSF117143">
    <property type="entry name" value="Flagellar hook protein flgE"/>
    <property type="match status" value="1"/>
</dbReference>
<comment type="subcellular location">
    <subcellularLocation>
        <location evidence="1 4">Bacterial flagellum basal body</location>
    </subcellularLocation>
</comment>
<reference evidence="7 8" key="1">
    <citation type="journal article" date="2015" name="Int. J. Syst. Evol. Microbiol.">
        <title>Gemmobacter intermedius sp. nov., isolated from a white stork (Ciconia ciconia).</title>
        <authorList>
            <person name="Kampfer P."/>
            <person name="Jerzak L."/>
            <person name="Wilharm G."/>
            <person name="Golke J."/>
            <person name="Busse H.J."/>
            <person name="Glaeser S.P."/>
        </authorList>
    </citation>
    <scope>NUCLEOTIDE SEQUENCE [LARGE SCALE GENOMIC DNA]</scope>
    <source>
        <strain evidence="7 8">119/4</strain>
    </source>
</reference>
<keyword evidence="7" id="KW-0969">Cilium</keyword>
<evidence type="ECO:0000256" key="4">
    <source>
        <dbReference type="RuleBase" id="RU362116"/>
    </source>
</evidence>
<dbReference type="InterPro" id="IPR020013">
    <property type="entry name" value="Flagellar_FlgE/F/G"/>
</dbReference>
<evidence type="ECO:0000256" key="2">
    <source>
        <dbReference type="ARBA" id="ARBA00009677"/>
    </source>
</evidence>
<dbReference type="Pfam" id="PF06429">
    <property type="entry name" value="Flg_bbr_C"/>
    <property type="match status" value="1"/>
</dbReference>
<dbReference type="Proteomes" id="UP000287168">
    <property type="component" value="Unassembled WGS sequence"/>
</dbReference>
<dbReference type="InterPro" id="IPR001444">
    <property type="entry name" value="Flag_bb_rod_N"/>
</dbReference>
<dbReference type="OrthoDB" id="8372879at2"/>
<dbReference type="EMBL" id="SBLC01000026">
    <property type="protein sequence ID" value="RWY39162.1"/>
    <property type="molecule type" value="Genomic_DNA"/>
</dbReference>
<feature type="domain" description="Flagellar basal body rod protein N-terminal" evidence="5">
    <location>
        <begin position="9"/>
        <end position="37"/>
    </location>
</feature>
<proteinExistence type="inferred from homology"/>
<evidence type="ECO:0000256" key="3">
    <source>
        <dbReference type="ARBA" id="ARBA00023143"/>
    </source>
</evidence>
<evidence type="ECO:0000313" key="8">
    <source>
        <dbReference type="Proteomes" id="UP000287168"/>
    </source>
</evidence>
<evidence type="ECO:0000313" key="7">
    <source>
        <dbReference type="EMBL" id="RWY39162.1"/>
    </source>
</evidence>
<evidence type="ECO:0000259" key="6">
    <source>
        <dbReference type="Pfam" id="PF06429"/>
    </source>
</evidence>
<dbReference type="GO" id="GO:0009424">
    <property type="term" value="C:bacterial-type flagellum hook"/>
    <property type="evidence" value="ECO:0007669"/>
    <property type="project" value="TreeGrafter"/>
</dbReference>
<comment type="function">
    <text evidence="4">A flexible structure which links the flagellar filament to the drive apparatus in the basal body.</text>
</comment>
<name>A0A444M917_9RHOB</name>
<keyword evidence="3 4" id="KW-0975">Bacterial flagellum</keyword>
<sequence length="436" mass="45417">MTISSSLSAGVAGLNANAVRLAAISDNISNSATLGYKRAEVDFHAMVVGSGNSARYIAGGVTTTNQRLIDQSGALTQTNNVTDISISGRGFLPVTKLSALPESGSPLSFGLRTTGSFRANSDGYLVNATGQVLLGWPADATGNIPTQPRETISALRPVQVNMAALAANPTTNAAISLNLPATDTAAGGSGQPYEMTMEYYNPLGEAGWMTYRFTPIIPATGSSNQWTMEIEDSISASTLGSWALDFATLGPAAGMLQSATPVGASPAYDAATGQIGLTLPHGPVTLSIGKPGEPGGLSQLAAGFVPSAPVKDGSPVSSVVALELDEQGNLYGVYDRGFSKLLYQIPVADVRNPNGLISLGDQTYQVSSTSGSFYLWDAGTGPAGVTRSFTREESSTDVAHELTQLIQTQRAYSSNAKVVIFRAELTRDFHREVTHL</sequence>
<dbReference type="Pfam" id="PF00460">
    <property type="entry name" value="Flg_bb_rod"/>
    <property type="match status" value="1"/>
</dbReference>
<gene>
    <name evidence="7" type="ORF">EP867_14800</name>
</gene>
<dbReference type="GO" id="GO:0009425">
    <property type="term" value="C:bacterial-type flagellum basal body"/>
    <property type="evidence" value="ECO:0007669"/>
    <property type="project" value="UniProtKB-SubCell"/>
</dbReference>
<dbReference type="AlphaFoldDB" id="A0A444M917"/>
<evidence type="ECO:0000259" key="5">
    <source>
        <dbReference type="Pfam" id="PF00460"/>
    </source>
</evidence>
<dbReference type="GO" id="GO:0071978">
    <property type="term" value="P:bacterial-type flagellum-dependent swarming motility"/>
    <property type="evidence" value="ECO:0007669"/>
    <property type="project" value="TreeGrafter"/>
</dbReference>
<dbReference type="GO" id="GO:0005829">
    <property type="term" value="C:cytosol"/>
    <property type="evidence" value="ECO:0007669"/>
    <property type="project" value="TreeGrafter"/>
</dbReference>
<dbReference type="InterPro" id="IPR010930">
    <property type="entry name" value="Flg_bb/hook_C_dom"/>
</dbReference>
<dbReference type="NCBIfam" id="TIGR03506">
    <property type="entry name" value="FlgEFG_subfam"/>
    <property type="match status" value="1"/>
</dbReference>
<organism evidence="7 8">
    <name type="scientific">Falsigemmobacter intermedius</name>
    <dbReference type="NCBI Taxonomy" id="1553448"/>
    <lineage>
        <taxon>Bacteria</taxon>
        <taxon>Pseudomonadati</taxon>
        <taxon>Pseudomonadota</taxon>
        <taxon>Alphaproteobacteria</taxon>
        <taxon>Rhodobacterales</taxon>
        <taxon>Paracoccaceae</taxon>
        <taxon>Falsigemmobacter</taxon>
    </lineage>
</organism>
<dbReference type="PANTHER" id="PTHR30435:SF1">
    <property type="entry name" value="FLAGELLAR HOOK PROTEIN FLGE"/>
    <property type="match status" value="1"/>
</dbReference>
<dbReference type="InterPro" id="IPR019776">
    <property type="entry name" value="Flagellar_basal_body_rod_CS"/>
</dbReference>
<dbReference type="PANTHER" id="PTHR30435">
    <property type="entry name" value="FLAGELLAR PROTEIN"/>
    <property type="match status" value="1"/>
</dbReference>
<protein>
    <recommendedName>
        <fullName evidence="4">Flagellar hook protein FlgE</fullName>
    </recommendedName>
</protein>
<keyword evidence="7" id="KW-0966">Cell projection</keyword>